<organism evidence="5 6">
    <name type="scientific">Callosobruchus maculatus</name>
    <name type="common">Southern cowpea weevil</name>
    <name type="synonym">Pulse bruchid</name>
    <dbReference type="NCBI Taxonomy" id="64391"/>
    <lineage>
        <taxon>Eukaryota</taxon>
        <taxon>Metazoa</taxon>
        <taxon>Ecdysozoa</taxon>
        <taxon>Arthropoda</taxon>
        <taxon>Hexapoda</taxon>
        <taxon>Insecta</taxon>
        <taxon>Pterygota</taxon>
        <taxon>Neoptera</taxon>
        <taxon>Endopterygota</taxon>
        <taxon>Coleoptera</taxon>
        <taxon>Polyphaga</taxon>
        <taxon>Cucujiformia</taxon>
        <taxon>Chrysomeloidea</taxon>
        <taxon>Chrysomelidae</taxon>
        <taxon>Bruchinae</taxon>
        <taxon>Bruchini</taxon>
        <taxon>Callosobruchus</taxon>
    </lineage>
</organism>
<evidence type="ECO:0000259" key="2">
    <source>
        <dbReference type="Pfam" id="PF23069"/>
    </source>
</evidence>
<protein>
    <submittedName>
        <fullName evidence="5">Uncharacterized protein</fullName>
    </submittedName>
</protein>
<name>A0A653CXS9_CALMS</name>
<dbReference type="Pfam" id="PF23069">
    <property type="entry name" value="DUF7042"/>
    <property type="match status" value="1"/>
</dbReference>
<dbReference type="Pfam" id="PF23070">
    <property type="entry name" value="DUF7043"/>
    <property type="match status" value="1"/>
</dbReference>
<dbReference type="EMBL" id="CAACVG010009056">
    <property type="protein sequence ID" value="VEN51903.1"/>
    <property type="molecule type" value="Genomic_DNA"/>
</dbReference>
<keyword evidence="6" id="KW-1185">Reference proteome</keyword>
<feature type="region of interest" description="Disordered" evidence="1">
    <location>
        <begin position="410"/>
        <end position="440"/>
    </location>
</feature>
<evidence type="ECO:0000259" key="4">
    <source>
        <dbReference type="Pfam" id="PF23071"/>
    </source>
</evidence>
<evidence type="ECO:0000313" key="5">
    <source>
        <dbReference type="EMBL" id="VEN51903.1"/>
    </source>
</evidence>
<evidence type="ECO:0000259" key="3">
    <source>
        <dbReference type="Pfam" id="PF23070"/>
    </source>
</evidence>
<evidence type="ECO:0000256" key="1">
    <source>
        <dbReference type="SAM" id="MobiDB-lite"/>
    </source>
</evidence>
<reference evidence="5 6" key="1">
    <citation type="submission" date="2019-01" db="EMBL/GenBank/DDBJ databases">
        <authorList>
            <person name="Sayadi A."/>
        </authorList>
    </citation>
    <scope>NUCLEOTIDE SEQUENCE [LARGE SCALE GENOMIC DNA]</scope>
</reference>
<dbReference type="PANTHER" id="PTHR22255">
    <property type="entry name" value="LP06548P"/>
    <property type="match status" value="1"/>
</dbReference>
<dbReference type="InterPro" id="IPR055471">
    <property type="entry name" value="DUF7043"/>
</dbReference>
<dbReference type="Pfam" id="PF23071">
    <property type="entry name" value="DUF7044"/>
    <property type="match status" value="1"/>
</dbReference>
<accession>A0A653CXS9</accession>
<dbReference type="PANTHER" id="PTHR22255:SF9">
    <property type="entry name" value="LP06548P"/>
    <property type="match status" value="1"/>
</dbReference>
<gene>
    <name evidence="5" type="ORF">CALMAC_LOCUS12217</name>
</gene>
<proteinExistence type="predicted"/>
<feature type="domain" description="DUF7042" evidence="2">
    <location>
        <begin position="104"/>
        <end position="236"/>
    </location>
</feature>
<dbReference type="AlphaFoldDB" id="A0A653CXS9"/>
<feature type="compositionally biased region" description="Basic and acidic residues" evidence="1">
    <location>
        <begin position="427"/>
        <end position="440"/>
    </location>
</feature>
<dbReference type="GO" id="GO:0061909">
    <property type="term" value="P:autophagosome-lysosome fusion"/>
    <property type="evidence" value="ECO:0007669"/>
    <property type="project" value="TreeGrafter"/>
</dbReference>
<dbReference type="InterPro" id="IPR055470">
    <property type="entry name" value="DUF7042"/>
</dbReference>
<feature type="domain" description="DUF7044" evidence="4">
    <location>
        <begin position="3"/>
        <end position="85"/>
    </location>
</feature>
<dbReference type="Proteomes" id="UP000410492">
    <property type="component" value="Unassembled WGS sequence"/>
</dbReference>
<dbReference type="OrthoDB" id="9979716at2759"/>
<dbReference type="InterPro" id="IPR055472">
    <property type="entry name" value="DUF7044"/>
</dbReference>
<evidence type="ECO:0000313" key="6">
    <source>
        <dbReference type="Proteomes" id="UP000410492"/>
    </source>
</evidence>
<feature type="non-terminal residue" evidence="5">
    <location>
        <position position="1"/>
    </location>
</feature>
<feature type="domain" description="DUF7043" evidence="3">
    <location>
        <begin position="243"/>
        <end position="388"/>
    </location>
</feature>
<sequence length="592" mass="66766">TGECTFKKTWQGRWFQSGVPNYLLINSTFIETKGECYEEQGDKYLVYDRSEDCYRCMVIHPKHPSVLQYKETYCEAKSSLADICQMITGDAPLYSLFRKFPEAKPVACPFKSAPFTFSYNRMTGDCSNPPSKAESCTDDSRLVLKYQACPDVPATESNVEELVCLATWKEGSTRYLIGKIQQGNRRSASDEDQYRCFIYQRSTENGKTIYNVAQSGDATCTGLDATAFEGSRTMKLVTVDDQHKRCKFPVWITDHHTWLSLDHHKTYRFSQRNATLKILDDEPPKQGAKVQPQPQQQSYIQQPFAFEEFGFESQDQRRQNSEMRVVCHGILQQQDNKKVQIVAHVTAGCNSGYVCMVFYKRDSNVIEIQQTEEYVENSDEACTHFNPHTLPYTTLITTTLHPKKCPHLGKYSVANPSNNSEKRKRRQQPEDMKSSNKAEPECLSQDYEALSVGCNGKQEMEFKSTCSQNSVNAYSCHGSWEENGVSYVIATPVSRKSTDSLRYCFIYTLANQVNPAVIEGSMGKSSGPPILRLSRVSESCHRTVVPGVTGNWAFNFTSNGTCAENDSTSSSQLLIPTVLLVLLSAGTILVLR</sequence>